<keyword evidence="7" id="KW-1185">Reference proteome</keyword>
<dbReference type="InterPro" id="IPR005828">
    <property type="entry name" value="MFS_sugar_transport-like"/>
</dbReference>
<sequence length="128" mass="13986">MVASFAEEGANKAGLRMGVAGLDVAGVVFYSELFPNFLRARGLRFTIAVFALTNILYLQVAPTAGNSTLYFILLTAIEAVGVWIFIPETKAIPLEEMARIFGDDVAVHEADIRTNEKTHELVVERRGA</sequence>
<protein>
    <recommendedName>
        <fullName evidence="8">Major facilitator superfamily (MFS) profile domain-containing protein</fullName>
    </recommendedName>
</protein>
<evidence type="ECO:0000256" key="4">
    <source>
        <dbReference type="ARBA" id="ARBA00023136"/>
    </source>
</evidence>
<gene>
    <name evidence="6" type="ORF">H2200_004191</name>
</gene>
<dbReference type="Gene3D" id="1.20.1250.20">
    <property type="entry name" value="MFS general substrate transporter like domains"/>
    <property type="match status" value="1"/>
</dbReference>
<dbReference type="EMBL" id="JAPDRK010000005">
    <property type="protein sequence ID" value="KAJ9612594.1"/>
    <property type="molecule type" value="Genomic_DNA"/>
</dbReference>
<dbReference type="InterPro" id="IPR036259">
    <property type="entry name" value="MFS_trans_sf"/>
</dbReference>
<comment type="caution">
    <text evidence="6">The sequence shown here is derived from an EMBL/GenBank/DDBJ whole genome shotgun (WGS) entry which is preliminary data.</text>
</comment>
<dbReference type="AlphaFoldDB" id="A0AA38XGH0"/>
<evidence type="ECO:0000256" key="3">
    <source>
        <dbReference type="ARBA" id="ARBA00022989"/>
    </source>
</evidence>
<evidence type="ECO:0000256" key="2">
    <source>
        <dbReference type="ARBA" id="ARBA00022692"/>
    </source>
</evidence>
<dbReference type="GO" id="GO:0022857">
    <property type="term" value="F:transmembrane transporter activity"/>
    <property type="evidence" value="ECO:0007669"/>
    <property type="project" value="InterPro"/>
</dbReference>
<evidence type="ECO:0000256" key="5">
    <source>
        <dbReference type="SAM" id="Phobius"/>
    </source>
</evidence>
<accession>A0AA38XGH0</accession>
<keyword evidence="2 5" id="KW-0812">Transmembrane</keyword>
<evidence type="ECO:0000256" key="1">
    <source>
        <dbReference type="ARBA" id="ARBA00004370"/>
    </source>
</evidence>
<proteinExistence type="predicted"/>
<evidence type="ECO:0008006" key="8">
    <source>
        <dbReference type="Google" id="ProtNLM"/>
    </source>
</evidence>
<keyword evidence="4 5" id="KW-0472">Membrane</keyword>
<dbReference type="Pfam" id="PF00083">
    <property type="entry name" value="Sugar_tr"/>
    <property type="match status" value="1"/>
</dbReference>
<keyword evidence="3 5" id="KW-1133">Transmembrane helix</keyword>
<reference evidence="6" key="1">
    <citation type="submission" date="2022-10" db="EMBL/GenBank/DDBJ databases">
        <title>Culturing micro-colonial fungi from biological soil crusts in the Mojave desert and describing Neophaeococcomyces mojavensis, and introducing the new genera and species Taxawa tesnikishii.</title>
        <authorList>
            <person name="Kurbessoian T."/>
            <person name="Stajich J.E."/>
        </authorList>
    </citation>
    <scope>NUCLEOTIDE SEQUENCE</scope>
    <source>
        <strain evidence="6">TK_41</strain>
    </source>
</reference>
<evidence type="ECO:0000313" key="7">
    <source>
        <dbReference type="Proteomes" id="UP001172673"/>
    </source>
</evidence>
<dbReference type="GO" id="GO:0016020">
    <property type="term" value="C:membrane"/>
    <property type="evidence" value="ECO:0007669"/>
    <property type="project" value="UniProtKB-SubCell"/>
</dbReference>
<name>A0AA38XGH0_9EURO</name>
<organism evidence="6 7">
    <name type="scientific">Cladophialophora chaetospira</name>
    <dbReference type="NCBI Taxonomy" id="386627"/>
    <lineage>
        <taxon>Eukaryota</taxon>
        <taxon>Fungi</taxon>
        <taxon>Dikarya</taxon>
        <taxon>Ascomycota</taxon>
        <taxon>Pezizomycotina</taxon>
        <taxon>Eurotiomycetes</taxon>
        <taxon>Chaetothyriomycetidae</taxon>
        <taxon>Chaetothyriales</taxon>
        <taxon>Herpotrichiellaceae</taxon>
        <taxon>Cladophialophora</taxon>
    </lineage>
</organism>
<evidence type="ECO:0000313" key="6">
    <source>
        <dbReference type="EMBL" id="KAJ9612594.1"/>
    </source>
</evidence>
<comment type="subcellular location">
    <subcellularLocation>
        <location evidence="1">Membrane</location>
    </subcellularLocation>
</comment>
<feature type="transmembrane region" description="Helical" evidence="5">
    <location>
        <begin position="67"/>
        <end position="86"/>
    </location>
</feature>
<dbReference type="Proteomes" id="UP001172673">
    <property type="component" value="Unassembled WGS sequence"/>
</dbReference>
<feature type="transmembrane region" description="Helical" evidence="5">
    <location>
        <begin position="13"/>
        <end position="30"/>
    </location>
</feature>
<feature type="transmembrane region" description="Helical" evidence="5">
    <location>
        <begin position="42"/>
        <end position="61"/>
    </location>
</feature>